<name>A0ABW1S527_9PROT</name>
<dbReference type="RefSeq" id="WP_377374296.1">
    <property type="nucleotide sequence ID" value="NZ_JBHSSW010000002.1"/>
</dbReference>
<dbReference type="SUPFAM" id="SSF88659">
    <property type="entry name" value="Sigma3 and sigma4 domains of RNA polymerase sigma factors"/>
    <property type="match status" value="1"/>
</dbReference>
<organism evidence="8 9">
    <name type="scientific">Ponticaulis profundi</name>
    <dbReference type="NCBI Taxonomy" id="2665222"/>
    <lineage>
        <taxon>Bacteria</taxon>
        <taxon>Pseudomonadati</taxon>
        <taxon>Pseudomonadota</taxon>
        <taxon>Alphaproteobacteria</taxon>
        <taxon>Hyphomonadales</taxon>
        <taxon>Hyphomonadaceae</taxon>
        <taxon>Ponticaulis</taxon>
    </lineage>
</organism>
<feature type="domain" description="RNA polymerase sigma factor 70 region 4 type 2" evidence="7">
    <location>
        <begin position="119"/>
        <end position="170"/>
    </location>
</feature>
<dbReference type="Pfam" id="PF08281">
    <property type="entry name" value="Sigma70_r4_2"/>
    <property type="match status" value="1"/>
</dbReference>
<keyword evidence="2" id="KW-0805">Transcription regulation</keyword>
<dbReference type="Gene3D" id="1.10.10.10">
    <property type="entry name" value="Winged helix-like DNA-binding domain superfamily/Winged helix DNA-binding domain"/>
    <property type="match status" value="1"/>
</dbReference>
<keyword evidence="9" id="KW-1185">Reference proteome</keyword>
<keyword evidence="5" id="KW-0804">Transcription</keyword>
<evidence type="ECO:0000259" key="7">
    <source>
        <dbReference type="Pfam" id="PF08281"/>
    </source>
</evidence>
<sequence length="186" mass="21265">MELADEALLKRSAKGDRQASALLINRHSSRVLSLAQRMLGSREDAEDVSQEVFLKVFQQADKWVQKDAKFSTWLHRVTLNQCYDRLRKKREMGMAEPPDREDDSPGPPEQMLARQRQVRLQAAIAELPERQRAALLLSHYEEMNNIEAAEVLEISVEAVESLLSRARRSLRQALSAERSVLMGQVE</sequence>
<evidence type="ECO:0000256" key="1">
    <source>
        <dbReference type="ARBA" id="ARBA00010641"/>
    </source>
</evidence>
<keyword evidence="4" id="KW-0238">DNA-binding</keyword>
<evidence type="ECO:0000256" key="4">
    <source>
        <dbReference type="ARBA" id="ARBA00023125"/>
    </source>
</evidence>
<dbReference type="Gene3D" id="1.10.1740.10">
    <property type="match status" value="1"/>
</dbReference>
<accession>A0ABW1S527</accession>
<dbReference type="PANTHER" id="PTHR43133">
    <property type="entry name" value="RNA POLYMERASE ECF-TYPE SIGMA FACTO"/>
    <property type="match status" value="1"/>
</dbReference>
<dbReference type="InterPro" id="IPR013249">
    <property type="entry name" value="RNA_pol_sigma70_r4_t2"/>
</dbReference>
<dbReference type="InterPro" id="IPR039425">
    <property type="entry name" value="RNA_pol_sigma-70-like"/>
</dbReference>
<evidence type="ECO:0000313" key="8">
    <source>
        <dbReference type="EMBL" id="MFC6196631.1"/>
    </source>
</evidence>
<evidence type="ECO:0000256" key="2">
    <source>
        <dbReference type="ARBA" id="ARBA00023015"/>
    </source>
</evidence>
<keyword evidence="3" id="KW-0731">Sigma factor</keyword>
<dbReference type="NCBIfam" id="NF004113">
    <property type="entry name" value="PRK05602.1"/>
    <property type="match status" value="1"/>
</dbReference>
<dbReference type="InterPro" id="IPR007627">
    <property type="entry name" value="RNA_pol_sigma70_r2"/>
</dbReference>
<dbReference type="CDD" id="cd06171">
    <property type="entry name" value="Sigma70_r4"/>
    <property type="match status" value="1"/>
</dbReference>
<dbReference type="NCBIfam" id="TIGR02937">
    <property type="entry name" value="sigma70-ECF"/>
    <property type="match status" value="1"/>
</dbReference>
<proteinExistence type="inferred from homology"/>
<dbReference type="PANTHER" id="PTHR43133:SF8">
    <property type="entry name" value="RNA POLYMERASE SIGMA FACTOR HI_1459-RELATED"/>
    <property type="match status" value="1"/>
</dbReference>
<protein>
    <submittedName>
        <fullName evidence="8">RNA polymerase sigma factor</fullName>
    </submittedName>
</protein>
<dbReference type="InterPro" id="IPR036388">
    <property type="entry name" value="WH-like_DNA-bd_sf"/>
</dbReference>
<dbReference type="InterPro" id="IPR013324">
    <property type="entry name" value="RNA_pol_sigma_r3/r4-like"/>
</dbReference>
<dbReference type="SUPFAM" id="SSF88946">
    <property type="entry name" value="Sigma2 domain of RNA polymerase sigma factors"/>
    <property type="match status" value="1"/>
</dbReference>
<gene>
    <name evidence="8" type="ORF">ACFQDM_01000</name>
</gene>
<reference evidence="9" key="1">
    <citation type="journal article" date="2019" name="Int. J. Syst. Evol. Microbiol.">
        <title>The Global Catalogue of Microorganisms (GCM) 10K type strain sequencing project: providing services to taxonomists for standard genome sequencing and annotation.</title>
        <authorList>
            <consortium name="The Broad Institute Genomics Platform"/>
            <consortium name="The Broad Institute Genome Sequencing Center for Infectious Disease"/>
            <person name="Wu L."/>
            <person name="Ma J."/>
        </authorList>
    </citation>
    <scope>NUCLEOTIDE SEQUENCE [LARGE SCALE GENOMIC DNA]</scope>
    <source>
        <strain evidence="9">CGMCC-1.15741</strain>
    </source>
</reference>
<evidence type="ECO:0000256" key="3">
    <source>
        <dbReference type="ARBA" id="ARBA00023082"/>
    </source>
</evidence>
<dbReference type="Pfam" id="PF04542">
    <property type="entry name" value="Sigma70_r2"/>
    <property type="match status" value="1"/>
</dbReference>
<comment type="caution">
    <text evidence="8">The sequence shown here is derived from an EMBL/GenBank/DDBJ whole genome shotgun (WGS) entry which is preliminary data.</text>
</comment>
<evidence type="ECO:0000256" key="5">
    <source>
        <dbReference type="ARBA" id="ARBA00023163"/>
    </source>
</evidence>
<dbReference type="Proteomes" id="UP001596303">
    <property type="component" value="Unassembled WGS sequence"/>
</dbReference>
<comment type="similarity">
    <text evidence="1">Belongs to the sigma-70 factor family. ECF subfamily.</text>
</comment>
<dbReference type="EMBL" id="JBHSSW010000002">
    <property type="protein sequence ID" value="MFC6196631.1"/>
    <property type="molecule type" value="Genomic_DNA"/>
</dbReference>
<evidence type="ECO:0000313" key="9">
    <source>
        <dbReference type="Proteomes" id="UP001596303"/>
    </source>
</evidence>
<evidence type="ECO:0000259" key="6">
    <source>
        <dbReference type="Pfam" id="PF04542"/>
    </source>
</evidence>
<feature type="domain" description="RNA polymerase sigma-70 region 2" evidence="6">
    <location>
        <begin position="23"/>
        <end position="90"/>
    </location>
</feature>
<dbReference type="InterPro" id="IPR014284">
    <property type="entry name" value="RNA_pol_sigma-70_dom"/>
</dbReference>
<dbReference type="InterPro" id="IPR013325">
    <property type="entry name" value="RNA_pol_sigma_r2"/>
</dbReference>